<evidence type="ECO:0008006" key="4">
    <source>
        <dbReference type="Google" id="ProtNLM"/>
    </source>
</evidence>
<dbReference type="SUPFAM" id="SSF52540">
    <property type="entry name" value="P-loop containing nucleoside triphosphate hydrolases"/>
    <property type="match status" value="1"/>
</dbReference>
<organism evidence="2 3">
    <name type="scientific">Cocleimonas flava</name>
    <dbReference type="NCBI Taxonomy" id="634765"/>
    <lineage>
        <taxon>Bacteria</taxon>
        <taxon>Pseudomonadati</taxon>
        <taxon>Pseudomonadota</taxon>
        <taxon>Gammaproteobacteria</taxon>
        <taxon>Thiotrichales</taxon>
        <taxon>Thiotrichaceae</taxon>
        <taxon>Cocleimonas</taxon>
    </lineage>
</organism>
<reference evidence="2 3" key="1">
    <citation type="submission" date="2019-03" db="EMBL/GenBank/DDBJ databases">
        <title>Genomic Encyclopedia of Type Strains, Phase IV (KMG-IV): sequencing the most valuable type-strain genomes for metagenomic binning, comparative biology and taxonomic classification.</title>
        <authorList>
            <person name="Goeker M."/>
        </authorList>
    </citation>
    <scope>NUCLEOTIDE SEQUENCE [LARGE SCALE GENOMIC DNA]</scope>
    <source>
        <strain evidence="2 3">DSM 24830</strain>
    </source>
</reference>
<dbReference type="Gene3D" id="3.40.50.300">
    <property type="entry name" value="P-loop containing nucleotide triphosphate hydrolases"/>
    <property type="match status" value="1"/>
</dbReference>
<dbReference type="EMBL" id="SMFQ01000002">
    <property type="protein sequence ID" value="TCJ88621.1"/>
    <property type="molecule type" value="Genomic_DNA"/>
</dbReference>
<name>A0A4R1FCU7_9GAMM</name>
<comment type="caution">
    <text evidence="2">The sequence shown here is derived from an EMBL/GenBank/DDBJ whole genome shotgun (WGS) entry which is preliminary data.</text>
</comment>
<dbReference type="InterPro" id="IPR027417">
    <property type="entry name" value="P-loop_NTPase"/>
</dbReference>
<evidence type="ECO:0000256" key="1">
    <source>
        <dbReference type="SAM" id="Coils"/>
    </source>
</evidence>
<keyword evidence="3" id="KW-1185">Reference proteome</keyword>
<protein>
    <recommendedName>
        <fullName evidence="4">Glycosyltransferase involved in cell wall biosynthesis</fullName>
    </recommendedName>
</protein>
<proteinExistence type="predicted"/>
<evidence type="ECO:0000313" key="2">
    <source>
        <dbReference type="EMBL" id="TCJ88621.1"/>
    </source>
</evidence>
<feature type="coiled-coil region" evidence="1">
    <location>
        <begin position="270"/>
        <end position="361"/>
    </location>
</feature>
<accession>A0A4R1FCU7</accession>
<sequence length="1396" mass="159460">MKECIVVLGMHRSGTSVLSGLVAAQGFYLGSDEMPVREDNPKGFFENMKVYRLNQSILEDYKTSWDDYFFTVDKIKPNDFHEYLASAKAILKEEFGPAKRIFIKDPRMCLLFPLWEKALLDSGYTIKVILAYRSPMEVGHSLKVRNEMALEKSLLMWSHYFFQAEISSRPYERLLVHYSADFQDLEAFVYKLGEFLQVEVIDEILERSKQLYTPRLTHHKSLEDNLSEAVPSYLIDLIKILAKGKLTDFKQFDAIESEFYLSQSLYLYNDINLNQKIEFLESELSEAESNLQSKKIDLEELKSSSEKAYKELQTEKQEALKQKEAEIIRKVEDCNKLVSLLQESKDALNKEKQAKDLLSKQKKQQLDLGNELFISSYQDKAWQKKFARIFKESKYFKIKKALLPFAKSKNKTFLQDKIEIIESGLFSSFYYLTNHPQAWKNNVDPLNFYNKHGWKAGHNPGPHFNTREYLSMYEDVAQMGVNPLLHYIRYGRKEGRFPMLPRDQNQQASPVVGGFAAESNHAKYHGPTKGRIDGFCDGVISGWLLTQSKGCTPIIKVNGIPTLTEALDQDVLDENGISQHGGGFKCRVISSVEEKAEIELSVLNEDGVTQVQKKTIKNSFLKPNKFQDLDKAYEISKQKGAVAITVWEGAHNPIGRAKVLYDIVKSKRPVVLFAYIFGEFGADLWMPMRSLGMHIVLIPYAERENYQAYIQHRNISFDTVWICKHRLHSFELASFITKDDSACILDMDDNEDVFVSSKGSEQKPYGIFSKNKSNFYLGRVKSRSVASISIQEEYGGEIVRHAREKYSNSSNDKPKNTTKTAVFIGTIRAHKNVTQLVDAIHSYNQNTDEKIKLAIGGDFNPPTLRQTLDTPDTIILDEVANEDLFETLAAYDVVITGYPDKKSENSEINKLQITSKIGDGLTIGRPVLTPSSPSVEDLHDVSGLYVFDRSTFNDQLKAAINHDGEINLPDAFTIEKSFETFEALEKSAKTDSKAGDIFELEPFYSKNNKSKAGKSNIVLVWKQHDSGIYGRRVDHLARYYKQKHPDSHVTVIEILDEANLSDFENTGAVFDNSTVIVNNVLSKKIYRYDVDGINYHLLTYTDHDGLNSLEKKFNAFLTTEHIYPDNSVMVLFPLIQQFSLLLESLVAYKVIVDIVDNQVQWMKKPEVRLQGLKQYHELITLADEVVANSPTNLEYFDDLHFFEGKKPHFIANWYSLPSNFEYKRAVNSGEINLIYSGNLNDRIDWDLMAKICKALSGVSGYLHIAGSAIRQSDKMKKLLRNENCIYHGVIGETNLLRLLQHVNFAVVPHKEDRISKFMDPIKLKMYKKLGITSLTTKLPSLPEDDPMIIVAESSNDFISKLDSMLATHSYKTDRHDDNPNDDVGDKYIKLIDQLIS</sequence>
<keyword evidence="1" id="KW-0175">Coiled coil</keyword>
<dbReference type="Gene3D" id="3.40.50.2000">
    <property type="entry name" value="Glycogen Phosphorylase B"/>
    <property type="match status" value="2"/>
</dbReference>
<dbReference type="OrthoDB" id="9179784at2"/>
<evidence type="ECO:0000313" key="3">
    <source>
        <dbReference type="Proteomes" id="UP000294887"/>
    </source>
</evidence>
<dbReference type="RefSeq" id="WP_131904304.1">
    <property type="nucleotide sequence ID" value="NZ_BAAAFU010000008.1"/>
</dbReference>
<gene>
    <name evidence="2" type="ORF">EV695_0479</name>
</gene>
<dbReference type="SUPFAM" id="SSF53756">
    <property type="entry name" value="UDP-Glycosyltransferase/glycogen phosphorylase"/>
    <property type="match status" value="1"/>
</dbReference>
<dbReference type="Proteomes" id="UP000294887">
    <property type="component" value="Unassembled WGS sequence"/>
</dbReference>